<dbReference type="AlphaFoldDB" id="A0AAV0LEJ7"/>
<dbReference type="PROSITE" id="PS51682">
    <property type="entry name" value="SAM_OMT_I"/>
    <property type="match status" value="1"/>
</dbReference>
<dbReference type="InterPro" id="IPR029063">
    <property type="entry name" value="SAM-dependent_MTases_sf"/>
</dbReference>
<dbReference type="GO" id="GO:0008757">
    <property type="term" value="F:S-adenosylmethionine-dependent methyltransferase activity"/>
    <property type="evidence" value="ECO:0007669"/>
    <property type="project" value="TreeGrafter"/>
</dbReference>
<dbReference type="EMBL" id="CAMGYJ010000006">
    <property type="protein sequence ID" value="CAI0432045.1"/>
    <property type="molecule type" value="Genomic_DNA"/>
</dbReference>
<dbReference type="InterPro" id="IPR002935">
    <property type="entry name" value="SAM_O-MeTrfase"/>
</dbReference>
<proteinExistence type="inferred from homology"/>
<dbReference type="SUPFAM" id="SSF53335">
    <property type="entry name" value="S-adenosyl-L-methionine-dependent methyltransferases"/>
    <property type="match status" value="1"/>
</dbReference>
<dbReference type="GO" id="GO:0008171">
    <property type="term" value="F:O-methyltransferase activity"/>
    <property type="evidence" value="ECO:0007669"/>
    <property type="project" value="InterPro"/>
</dbReference>
<name>A0AAV0LEJ7_9ROSI</name>
<dbReference type="Proteomes" id="UP001154282">
    <property type="component" value="Unassembled WGS sequence"/>
</dbReference>
<accession>A0AAV0LEJ7</accession>
<comment type="caution">
    <text evidence="7">The sequence shown here is derived from an EMBL/GenBank/DDBJ whole genome shotgun (WGS) entry which is preliminary data.</text>
</comment>
<reference evidence="7" key="1">
    <citation type="submission" date="2022-08" db="EMBL/GenBank/DDBJ databases">
        <authorList>
            <person name="Gutierrez-Valencia J."/>
        </authorList>
    </citation>
    <scope>NUCLEOTIDE SEQUENCE</scope>
</reference>
<evidence type="ECO:0000313" key="7">
    <source>
        <dbReference type="EMBL" id="CAI0432045.1"/>
    </source>
</evidence>
<keyword evidence="5" id="KW-0479">Metal-binding</keyword>
<dbReference type="GO" id="GO:0046872">
    <property type="term" value="F:metal ion binding"/>
    <property type="evidence" value="ECO:0007669"/>
    <property type="project" value="UniProtKB-KW"/>
</dbReference>
<keyword evidence="3" id="KW-0808">Transferase</keyword>
<dbReference type="CDD" id="cd02440">
    <property type="entry name" value="AdoMet_MTases"/>
    <property type="match status" value="1"/>
</dbReference>
<evidence type="ECO:0000256" key="4">
    <source>
        <dbReference type="ARBA" id="ARBA00022691"/>
    </source>
</evidence>
<comment type="similarity">
    <text evidence="6">Belongs to the class I-like SAM-binding methyltransferase superfamily. Cation-dependent O-methyltransferase family.</text>
</comment>
<organism evidence="7 8">
    <name type="scientific">Linum tenue</name>
    <dbReference type="NCBI Taxonomy" id="586396"/>
    <lineage>
        <taxon>Eukaryota</taxon>
        <taxon>Viridiplantae</taxon>
        <taxon>Streptophyta</taxon>
        <taxon>Embryophyta</taxon>
        <taxon>Tracheophyta</taxon>
        <taxon>Spermatophyta</taxon>
        <taxon>Magnoliopsida</taxon>
        <taxon>eudicotyledons</taxon>
        <taxon>Gunneridae</taxon>
        <taxon>Pentapetalae</taxon>
        <taxon>rosids</taxon>
        <taxon>fabids</taxon>
        <taxon>Malpighiales</taxon>
        <taxon>Linaceae</taxon>
        <taxon>Linum</taxon>
    </lineage>
</organism>
<dbReference type="Gene3D" id="3.40.50.150">
    <property type="entry name" value="Vaccinia Virus protein VP39"/>
    <property type="match status" value="1"/>
</dbReference>
<evidence type="ECO:0000313" key="8">
    <source>
        <dbReference type="Proteomes" id="UP001154282"/>
    </source>
</evidence>
<dbReference type="GO" id="GO:0032259">
    <property type="term" value="P:methylation"/>
    <property type="evidence" value="ECO:0007669"/>
    <property type="project" value="UniProtKB-KW"/>
</dbReference>
<evidence type="ECO:0000256" key="2">
    <source>
        <dbReference type="ARBA" id="ARBA00022603"/>
    </source>
</evidence>
<keyword evidence="8" id="KW-1185">Reference proteome</keyword>
<evidence type="ECO:0000256" key="1">
    <source>
        <dbReference type="ARBA" id="ARBA00002334"/>
    </source>
</evidence>
<evidence type="ECO:0000256" key="6">
    <source>
        <dbReference type="ARBA" id="ARBA00023453"/>
    </source>
</evidence>
<dbReference type="PANTHER" id="PTHR10509">
    <property type="entry name" value="O-METHYLTRANSFERASE-RELATED"/>
    <property type="match status" value="1"/>
</dbReference>
<protein>
    <recommendedName>
        <fullName evidence="9">Caffeoyl-CoA O-methyltransferase</fullName>
    </recommendedName>
</protein>
<dbReference type="Pfam" id="PF01596">
    <property type="entry name" value="Methyltransf_3"/>
    <property type="match status" value="1"/>
</dbReference>
<dbReference type="InterPro" id="IPR050362">
    <property type="entry name" value="Cation-dep_OMT"/>
</dbReference>
<comment type="function">
    <text evidence="1">Methylates caffeoyl-CoA to feruloyl-CoA and 5-hydroxyferuloyl-CoA to sinapoyl-CoA. Plays a role in the synthesis of feruloylated polysaccharides. Involved in the reinforcement of the plant cell wall. Also involved in the responding to wounding or pathogen challenge by the increased formation of cell wall-bound ferulic acid polymers.</text>
</comment>
<evidence type="ECO:0008006" key="9">
    <source>
        <dbReference type="Google" id="ProtNLM"/>
    </source>
</evidence>
<keyword evidence="4" id="KW-0949">S-adenosyl-L-methionine</keyword>
<keyword evidence="2" id="KW-0489">Methyltransferase</keyword>
<sequence>MDLPHKGILQSPALTQYIYGTSVYPREHEQLKKIWEATIVKYGNLAETTVPVDEGRFLSLFMEILNPKRMLEIGVFTGYSLFSTALAMPNDGLLTAIDISRDHYEVGLPYIKDAGLAHKINFIESPATPALNQLLLATTNHDEKLFDFAFVDANKTSYNNTTSC</sequence>
<evidence type="ECO:0000256" key="3">
    <source>
        <dbReference type="ARBA" id="ARBA00022679"/>
    </source>
</evidence>
<gene>
    <name evidence="7" type="ORF">LITE_LOCUS23260</name>
</gene>
<dbReference type="PANTHER" id="PTHR10509:SF34">
    <property type="entry name" value="TAPETUM-SPECIFIC METHYLTRANSFERASE 1"/>
    <property type="match status" value="1"/>
</dbReference>
<evidence type="ECO:0000256" key="5">
    <source>
        <dbReference type="ARBA" id="ARBA00022723"/>
    </source>
</evidence>